<gene>
    <name evidence="1" type="ORF">K3G42_023701</name>
</gene>
<keyword evidence="2" id="KW-1185">Reference proteome</keyword>
<sequence length="1190" mass="132978">MPLLHNLVYKSQYTALPRCDVYFRQQGYHFAIENGKIILNKSKKQGIRKVSITQDSVLFGRDTVLDIVIRELIPGKTVTWSGPGFVRVLSGTGLSFTINNIPFAMEFNIIIRYEPESLEDWVANIFVKSSNITGSEQCKNTAALQEPHSLLLPSTARIELLPTPFCLEPGSEYFVDIYFSKLSASDPQAPPAMLIDSLGLIPRIGSVENLCNKEDLEEYQQYHCVEIASELGPHILPEVCAKLIASLSARIHNGAVSCRCHPQGSMSTDCKKLEGQCQCKPNVVGRCCDKCSAGSHSFGPQGCHPCECHPKGSVSALCDQRTGQCSCRFEVDGQQCNRCLAGYFGFPHCRPCPCNSFAELCDAQTGACLNCKEFTTGANCERCIDGYYGNPLKREPCRPCMCPSSPSSNRYFAHSCYQDLSTSLLVCSCLKGYTGDRCEECPNGFDTDPKATEECDCNPLGVDPAECPSGIGFCICDQTTGTCPCLPNVIGSKCDQCASGYWDLAQGTGCSICDCDPEHSQNSLCDQFTGQCSCKIGYSGRRCDVCDENYFGDPQIHCIPCKCTQDGTLKPECDKDTGLCNCCAGITGRFCHQCARGYHQEFPSCLHCHVCFDQWDNIIVSLSQRIKKLMNFASTYEDKRNIMPGCDIDLKGYEDTFFEIERIFKSLNLSSEMFLNIKNFHEYIRQEISQLYLQSESMDQFSDFNWVIEDLRKDADHLLEFLQKKFELHHSISYIHHQDSLNKIWNSYQTTLSSGERTTRIKSIINDSGKTRDVILAMLDDLVSKENTKLDKMKMFEIADIQNLSEKICGKLGNVSCVVAMCGGALCHNNQGIKDCSSPNCNGALPVATIAVRKAGQTAMTLNNLAKKLQGFAHKVKNIRKMTEDTKRKASQVNEELEISKHQIEVQGKSIKELIKRVKYFLMEESGPPEDIENVANYVLGINLTVTPQELTITLDKLKSLLTSCENSATFTETLNSQMAVDLLIKAQETEELSSGLPGPDELINRLKEVENIQGQTKQDFAILNGTIEETIAKISQVGNQLNQADAELRSFSEKQSKLENEVTSLKMKMQMNRDQATHAKSEADKAQHQSLATNEDFANLKKKYTNFQENLKAKGFPLEKLNRLKKKAEKLSEETERKMKRISDLEKKIQDLNQIKQKKADQLKQLEDQVIAIKNEITEQSHKYATCKS</sequence>
<evidence type="ECO:0000313" key="1">
    <source>
        <dbReference type="EMBL" id="KAH8007523.1"/>
    </source>
</evidence>
<reference evidence="1" key="1">
    <citation type="submission" date="2021-08" db="EMBL/GenBank/DDBJ databases">
        <title>The first chromosome-level gecko genome reveals the dynamic sex chromosomes of Neotropical dwarf geckos (Sphaerodactylidae: Sphaerodactylus).</title>
        <authorList>
            <person name="Pinto B.J."/>
            <person name="Keating S.E."/>
            <person name="Gamble T."/>
        </authorList>
    </citation>
    <scope>NUCLEOTIDE SEQUENCE</scope>
    <source>
        <strain evidence="1">TG3544</strain>
    </source>
</reference>
<dbReference type="Proteomes" id="UP000827872">
    <property type="component" value="Linkage Group LG06"/>
</dbReference>
<name>A0ACB8FPZ1_9SAUR</name>
<comment type="caution">
    <text evidence="1">The sequence shown here is derived from an EMBL/GenBank/DDBJ whole genome shotgun (WGS) entry which is preliminary data.</text>
</comment>
<proteinExistence type="predicted"/>
<evidence type="ECO:0000313" key="2">
    <source>
        <dbReference type="Proteomes" id="UP000827872"/>
    </source>
</evidence>
<dbReference type="EMBL" id="CM037619">
    <property type="protein sequence ID" value="KAH8007523.1"/>
    <property type="molecule type" value="Genomic_DNA"/>
</dbReference>
<organism evidence="1 2">
    <name type="scientific">Sphaerodactylus townsendi</name>
    <dbReference type="NCBI Taxonomy" id="933632"/>
    <lineage>
        <taxon>Eukaryota</taxon>
        <taxon>Metazoa</taxon>
        <taxon>Chordata</taxon>
        <taxon>Craniata</taxon>
        <taxon>Vertebrata</taxon>
        <taxon>Euteleostomi</taxon>
        <taxon>Lepidosauria</taxon>
        <taxon>Squamata</taxon>
        <taxon>Bifurcata</taxon>
        <taxon>Gekkota</taxon>
        <taxon>Sphaerodactylidae</taxon>
        <taxon>Sphaerodactylus</taxon>
    </lineage>
</organism>
<protein>
    <submittedName>
        <fullName evidence="1">Uncharacterized protein</fullName>
    </submittedName>
</protein>
<accession>A0ACB8FPZ1</accession>